<comment type="subcellular location">
    <subcellularLocation>
        <location evidence="1">Mitochondrion</location>
    </subcellularLocation>
</comment>
<protein>
    <recommendedName>
        <fullName evidence="7">Large ribosomal subunit protein mL42</fullName>
    </recommendedName>
</protein>
<dbReference type="EMBL" id="JAODUO010002091">
    <property type="protein sequence ID" value="KAK2155256.1"/>
    <property type="molecule type" value="Genomic_DNA"/>
</dbReference>
<organism evidence="8 10">
    <name type="scientific">Ridgeia piscesae</name>
    <name type="common">Tubeworm</name>
    <dbReference type="NCBI Taxonomy" id="27915"/>
    <lineage>
        <taxon>Eukaryota</taxon>
        <taxon>Metazoa</taxon>
        <taxon>Spiralia</taxon>
        <taxon>Lophotrochozoa</taxon>
        <taxon>Annelida</taxon>
        <taxon>Polychaeta</taxon>
        <taxon>Sedentaria</taxon>
        <taxon>Canalipalpata</taxon>
        <taxon>Sabellida</taxon>
        <taxon>Siboglinidae</taxon>
        <taxon>Ridgeia</taxon>
    </lineage>
</organism>
<dbReference type="Proteomes" id="UP001209878">
    <property type="component" value="Unassembled WGS sequence"/>
</dbReference>
<keyword evidence="10" id="KW-1185">Reference proteome</keyword>
<accession>A0AAD9JMM3</accession>
<comment type="similarity">
    <text evidence="2">Belongs to the mitochondrion-specific ribosomal protein mL42 family.</text>
</comment>
<evidence type="ECO:0000256" key="3">
    <source>
        <dbReference type="ARBA" id="ARBA00022946"/>
    </source>
</evidence>
<evidence type="ECO:0000313" key="8">
    <source>
        <dbReference type="EMBL" id="KAK2155255.1"/>
    </source>
</evidence>
<name>A0AAD9JMM3_RIDPI</name>
<evidence type="ECO:0000256" key="7">
    <source>
        <dbReference type="ARBA" id="ARBA00035189"/>
    </source>
</evidence>
<dbReference type="GO" id="GO:0005762">
    <property type="term" value="C:mitochondrial large ribosomal subunit"/>
    <property type="evidence" value="ECO:0007669"/>
    <property type="project" value="TreeGrafter"/>
</dbReference>
<keyword evidence="5" id="KW-0496">Mitochondrion</keyword>
<evidence type="ECO:0000256" key="4">
    <source>
        <dbReference type="ARBA" id="ARBA00022980"/>
    </source>
</evidence>
<evidence type="ECO:0000313" key="10">
    <source>
        <dbReference type="Proteomes" id="UP001209878"/>
    </source>
</evidence>
<keyword evidence="6" id="KW-0687">Ribonucleoprotein</keyword>
<dbReference type="Pfam" id="PF10210">
    <property type="entry name" value="MRP-S32"/>
    <property type="match status" value="1"/>
</dbReference>
<dbReference type="PANTHER" id="PTHR13450">
    <property type="entry name" value="MITOCHONDRIAL 39S RIBOSOMAL PROTEIN L42"/>
    <property type="match status" value="1"/>
</dbReference>
<dbReference type="PANTHER" id="PTHR13450:SF4">
    <property type="entry name" value="LARGE RIBOSOMAL SUBUNIT PROTEIN ML42"/>
    <property type="match status" value="1"/>
</dbReference>
<keyword evidence="4" id="KW-0689">Ribosomal protein</keyword>
<evidence type="ECO:0000256" key="5">
    <source>
        <dbReference type="ARBA" id="ARBA00023128"/>
    </source>
</evidence>
<evidence type="ECO:0000256" key="6">
    <source>
        <dbReference type="ARBA" id="ARBA00023274"/>
    </source>
</evidence>
<reference evidence="8" key="1">
    <citation type="journal article" date="2023" name="Mol. Biol. Evol.">
        <title>Third-Generation Sequencing Reveals the Adaptive Role of the Epigenome in Three Deep-Sea Polychaetes.</title>
        <authorList>
            <person name="Perez M."/>
            <person name="Aroh O."/>
            <person name="Sun Y."/>
            <person name="Lan Y."/>
            <person name="Juniper S.K."/>
            <person name="Young C.R."/>
            <person name="Angers B."/>
            <person name="Qian P.Y."/>
        </authorList>
    </citation>
    <scope>NUCLEOTIDE SEQUENCE</scope>
    <source>
        <strain evidence="8">R07B-5</strain>
    </source>
</reference>
<dbReference type="AlphaFoldDB" id="A0AAD9JMM3"/>
<dbReference type="EMBL" id="JAODUO010002091">
    <property type="protein sequence ID" value="KAK2155255.1"/>
    <property type="molecule type" value="Genomic_DNA"/>
</dbReference>
<dbReference type="InterPro" id="IPR019346">
    <property type="entry name" value="Ribosomal_mL42"/>
</dbReference>
<proteinExistence type="inferred from homology"/>
<gene>
    <name evidence="8" type="ORF">NP493_2091g00000</name>
    <name evidence="9" type="ORF">NP493_2091g00021</name>
</gene>
<evidence type="ECO:0000256" key="1">
    <source>
        <dbReference type="ARBA" id="ARBA00004173"/>
    </source>
</evidence>
<evidence type="ECO:0000313" key="9">
    <source>
        <dbReference type="EMBL" id="KAK2155256.1"/>
    </source>
</evidence>
<keyword evidence="3" id="KW-0809">Transit peptide</keyword>
<comment type="caution">
    <text evidence="8">The sequence shown here is derived from an EMBL/GenBank/DDBJ whole genome shotgun (WGS) entry which is preliminary data.</text>
</comment>
<evidence type="ECO:0000256" key="2">
    <source>
        <dbReference type="ARBA" id="ARBA00005556"/>
    </source>
</evidence>
<sequence length="137" mass="15745">MSAKSFSRCACFLHRFSGNGLAKTTPFSVRYVSSEKLPKTPMVVLSADQSTIICWHPEPQFPYEHTKPLPRRKNELEEGDSVLKVQYLSDTSVLSKKVDGPTDQELMKMFSTSKYEWKYTPRKRFAKPNPPKDREGL</sequence>